<keyword evidence="2 3" id="KW-0732">Signal</keyword>
<feature type="signal peptide" evidence="3">
    <location>
        <begin position="1"/>
        <end position="21"/>
    </location>
</feature>
<dbReference type="Gene3D" id="3.40.50.2300">
    <property type="match status" value="2"/>
</dbReference>
<organism evidence="5 6">
    <name type="scientific">Succiniclasticum ruminis</name>
    <dbReference type="NCBI Taxonomy" id="40841"/>
    <lineage>
        <taxon>Bacteria</taxon>
        <taxon>Bacillati</taxon>
        <taxon>Bacillota</taxon>
        <taxon>Negativicutes</taxon>
        <taxon>Acidaminococcales</taxon>
        <taxon>Acidaminococcaceae</taxon>
        <taxon>Succiniclasticum</taxon>
    </lineage>
</organism>
<evidence type="ECO:0000313" key="6">
    <source>
        <dbReference type="Proteomes" id="UP000198943"/>
    </source>
</evidence>
<dbReference type="InterPro" id="IPR028081">
    <property type="entry name" value="Leu-bd"/>
</dbReference>
<dbReference type="Proteomes" id="UP000198943">
    <property type="component" value="Unassembled WGS sequence"/>
</dbReference>
<dbReference type="AlphaFoldDB" id="A0A1G6I0C6"/>
<protein>
    <submittedName>
        <fullName evidence="5">Amino acid/amide ABC transporter substrate-binding protein, HAAT family</fullName>
    </submittedName>
</protein>
<comment type="similarity">
    <text evidence="1">Belongs to the leucine-binding protein family.</text>
</comment>
<dbReference type="CDD" id="cd06347">
    <property type="entry name" value="PBP1_ABC_LivK_ligand_binding-like"/>
    <property type="match status" value="1"/>
</dbReference>
<accession>A0A1G6I0C6</accession>
<dbReference type="InterPro" id="IPR051010">
    <property type="entry name" value="BCAA_transport"/>
</dbReference>
<evidence type="ECO:0000256" key="1">
    <source>
        <dbReference type="ARBA" id="ARBA00010062"/>
    </source>
</evidence>
<evidence type="ECO:0000259" key="4">
    <source>
        <dbReference type="Pfam" id="PF13458"/>
    </source>
</evidence>
<dbReference type="InterPro" id="IPR028082">
    <property type="entry name" value="Peripla_BP_I"/>
</dbReference>
<dbReference type="SUPFAM" id="SSF53822">
    <property type="entry name" value="Periplasmic binding protein-like I"/>
    <property type="match status" value="1"/>
</dbReference>
<proteinExistence type="inferred from homology"/>
<dbReference type="Pfam" id="PF13458">
    <property type="entry name" value="Peripla_BP_6"/>
    <property type="match status" value="1"/>
</dbReference>
<dbReference type="PROSITE" id="PS51257">
    <property type="entry name" value="PROKAR_LIPOPROTEIN"/>
    <property type="match status" value="1"/>
</dbReference>
<sequence>MKTKKFVSALLASAVALSLVAGCGGGDKKKPDEKKPAAAAGAVKVGVFLPLTGDNAAGGELELRGIKLANKLHPEINGKKIELVIADNKSDKAESANVVARLIEKDKVKVILGSYGSSLSMAAGNIVKDSKVPAIGTSCTNPQVTKGNEYYFRACFIDPFQGTVMANYAFKKGAKKVAIVQEVSNDYSVGLAKFFKEAFEKLAGPGSVVDIANYQTGDKDFTAQLTNLKAKNPDAVFAPGNFTESALLVKQARQLGIKVPFMGGDTWETQDFVNVGGKDVDGVAFSSAFDSTKAATPEAKAFLDAYAKEYKGEQPGGLTALAYDSYLIALNAMKAAGVEDSKKIRDAIASTKDLETTTGKTTLNADGDPIKSAVIKTVKDGKFTYIDMVNPGDLKAK</sequence>
<evidence type="ECO:0000256" key="3">
    <source>
        <dbReference type="SAM" id="SignalP"/>
    </source>
</evidence>
<dbReference type="PANTHER" id="PTHR30483">
    <property type="entry name" value="LEUCINE-SPECIFIC-BINDING PROTEIN"/>
    <property type="match status" value="1"/>
</dbReference>
<evidence type="ECO:0000313" key="5">
    <source>
        <dbReference type="EMBL" id="SDB99982.1"/>
    </source>
</evidence>
<name>A0A1G6I0C6_9FIRM</name>
<dbReference type="OrthoDB" id="9783240at2"/>
<gene>
    <name evidence="5" type="ORF">SAMN04487864_101374</name>
</gene>
<dbReference type="EMBL" id="FMYW01000001">
    <property type="protein sequence ID" value="SDB99982.1"/>
    <property type="molecule type" value="Genomic_DNA"/>
</dbReference>
<reference evidence="6" key="1">
    <citation type="submission" date="2016-10" db="EMBL/GenBank/DDBJ databases">
        <authorList>
            <person name="Varghese N."/>
            <person name="Submissions S."/>
        </authorList>
    </citation>
    <scope>NUCLEOTIDE SEQUENCE [LARGE SCALE GENOMIC DNA]</scope>
    <source>
        <strain evidence="6">DSM 11005</strain>
    </source>
</reference>
<feature type="chain" id="PRO_5038599572" evidence="3">
    <location>
        <begin position="22"/>
        <end position="397"/>
    </location>
</feature>
<feature type="domain" description="Leucine-binding protein" evidence="4">
    <location>
        <begin position="43"/>
        <end position="381"/>
    </location>
</feature>
<evidence type="ECO:0000256" key="2">
    <source>
        <dbReference type="ARBA" id="ARBA00022729"/>
    </source>
</evidence>
<keyword evidence="6" id="KW-1185">Reference proteome</keyword>
<dbReference type="RefSeq" id="WP_093729121.1">
    <property type="nucleotide sequence ID" value="NZ_FMYW01000001.1"/>
</dbReference>
<dbReference type="PANTHER" id="PTHR30483:SF6">
    <property type="entry name" value="PERIPLASMIC BINDING PROTEIN OF ABC TRANSPORTER FOR NATURAL AMINO ACIDS"/>
    <property type="match status" value="1"/>
</dbReference>